<organism evidence="4 5">
    <name type="scientific">Larinioides sclopetarius</name>
    <dbReference type="NCBI Taxonomy" id="280406"/>
    <lineage>
        <taxon>Eukaryota</taxon>
        <taxon>Metazoa</taxon>
        <taxon>Ecdysozoa</taxon>
        <taxon>Arthropoda</taxon>
        <taxon>Chelicerata</taxon>
        <taxon>Arachnida</taxon>
        <taxon>Araneae</taxon>
        <taxon>Araneomorphae</taxon>
        <taxon>Entelegynae</taxon>
        <taxon>Araneoidea</taxon>
        <taxon>Araneidae</taxon>
        <taxon>Larinioides</taxon>
    </lineage>
</organism>
<dbReference type="InterPro" id="IPR032387">
    <property type="entry name" value="ACAS_N"/>
</dbReference>
<feature type="domain" description="Acetyl-coenzyme A synthetase N-terminal" evidence="3">
    <location>
        <begin position="358"/>
        <end position="415"/>
    </location>
</feature>
<evidence type="ECO:0000256" key="1">
    <source>
        <dbReference type="ARBA" id="ARBA00006432"/>
    </source>
</evidence>
<dbReference type="Pfam" id="PF00501">
    <property type="entry name" value="AMP-binding"/>
    <property type="match status" value="4"/>
</dbReference>
<dbReference type="Gene3D" id="3.30.300.30">
    <property type="match status" value="2"/>
</dbReference>
<gene>
    <name evidence="4" type="ORF">LARSCL_LOCUS16077</name>
</gene>
<dbReference type="AlphaFoldDB" id="A0AAV2B0L1"/>
<dbReference type="SUPFAM" id="SSF56801">
    <property type="entry name" value="Acetyl-CoA synthetase-like"/>
    <property type="match status" value="3"/>
</dbReference>
<proteinExistence type="inferred from homology"/>
<keyword evidence="5" id="KW-1185">Reference proteome</keyword>
<dbReference type="InterPro" id="IPR042099">
    <property type="entry name" value="ANL_N_sf"/>
</dbReference>
<feature type="domain" description="AMP-dependent synthetase/ligase" evidence="2">
    <location>
        <begin position="422"/>
        <end position="488"/>
    </location>
</feature>
<dbReference type="Proteomes" id="UP001497382">
    <property type="component" value="Unassembled WGS sequence"/>
</dbReference>
<dbReference type="GO" id="GO:0030729">
    <property type="term" value="F:acetoacetate-CoA ligase activity"/>
    <property type="evidence" value="ECO:0007669"/>
    <property type="project" value="TreeGrafter"/>
</dbReference>
<dbReference type="PANTHER" id="PTHR42921">
    <property type="entry name" value="ACETOACETYL-COA SYNTHETASE"/>
    <property type="match status" value="1"/>
</dbReference>
<feature type="domain" description="Acetyl-coenzyme A synthetase N-terminal" evidence="3">
    <location>
        <begin position="839"/>
        <end position="896"/>
    </location>
</feature>
<evidence type="ECO:0000313" key="5">
    <source>
        <dbReference type="Proteomes" id="UP001497382"/>
    </source>
</evidence>
<reference evidence="4 5" key="1">
    <citation type="submission" date="2024-04" db="EMBL/GenBank/DDBJ databases">
        <authorList>
            <person name="Rising A."/>
            <person name="Reimegard J."/>
            <person name="Sonavane S."/>
            <person name="Akerstrom W."/>
            <person name="Nylinder S."/>
            <person name="Hedman E."/>
            <person name="Kallberg Y."/>
        </authorList>
    </citation>
    <scope>NUCLEOTIDE SEQUENCE [LARGE SCALE GENOMIC DNA]</scope>
</reference>
<accession>A0AAV2B0L1</accession>
<feature type="domain" description="AMP-dependent synthetase/ligase" evidence="2">
    <location>
        <begin position="10"/>
        <end position="176"/>
    </location>
</feature>
<evidence type="ECO:0000313" key="4">
    <source>
        <dbReference type="EMBL" id="CAL1289687.1"/>
    </source>
</evidence>
<evidence type="ECO:0008006" key="6">
    <source>
        <dbReference type="Google" id="ProtNLM"/>
    </source>
</evidence>
<dbReference type="Gene3D" id="3.40.50.12780">
    <property type="entry name" value="N-terminal domain of ligase-like"/>
    <property type="match status" value="4"/>
</dbReference>
<dbReference type="EMBL" id="CAXIEN010000253">
    <property type="protein sequence ID" value="CAL1289687.1"/>
    <property type="molecule type" value="Genomic_DNA"/>
</dbReference>
<comment type="similarity">
    <text evidence="1">Belongs to the ATP-dependent AMP-binding enzyme family.</text>
</comment>
<evidence type="ECO:0000259" key="2">
    <source>
        <dbReference type="Pfam" id="PF00501"/>
    </source>
</evidence>
<sequence length="1129" mass="128355">MAVSSRLPNDSAYFTFQPVGWNLWNLYIGNLMLGSSLLLYDGCPYYLSKTAFWDIMDKYKVTFAFIVTSVIDAFEKEDIVPAPDCKLEHLKLLSIGASPVKLQNIDFILKKVKPDFLVGCLYGATEVIGVFSGFDYNSPVYSSEIQCPALGVDIRIFDDKGNSIVGKSGELVIATPTPSFPVCLWNDEGGSKMQDTYFSKFPNVWAQSDEAWIDPKTRGIIIIGRSDCTIKQHGQRFASEDIYWAIHDIEEIADSICVAQVNDRGDSRAILFVKVKNGHILEKDIICKIEENILKEFTIFYIPKVILQVKDIPTSPKGFVDIISTGTRQIWNKKVPGTQMEKLRSIIQDKYGVKFENYWDFHEWSIKNYSQFWEEVWNFYEVVCSKPYDQPSRRIGDRIIDVEWFPGAELNYAENILRYRDDGVALICVDEDGKELKVTFAQMYEEVRLYAAAFKKIGLQKGDRVACYMSNRREAIYSMLAVASMGAMFGGPLPFYGPKVGWNLWNLYIGNLMLGSSLLLYDGCPYYLSKTAFWDIMDKYKVTFAFIVTSVIDAFEKEDIVPAPDCKLEHLKLLSIGASPVKLQNIDFILKKVKPDFLVGCLYGATEVIGVFSGFDYNSPVYSSEIQCPALGVDIRIFDDKGNSIVGKSGELVIATPTPSFPVCLWNDEGGSKMQDTYFSKFPNVWAQSDEAWIDPKTRGIIIIGRSDCTIKQHGQRFASEDIYWAIHDIEEIADSICVAQVNDRGDSRAILFVKVKNGHILEKDIICKIEENILKEFTIFYIPKVILQVKDIPTSPKGFVDIISTGTRQIWNKKVPGTQMEKLRSIIQDKYGVKFENYWDFHEWSIKNYSQFWEEVWNFYEVVCSKPYDQPSRRIGDRIIDVEWFPGAELNYAENILRYRDDGVALICVDEDGKELNVTFAQMYEEVRLYAAAFKKIGLQKGDRVACYMSNRREAIYSMLAAASMGAMFGGPLPFYGPKTVAAIMNIMKPKFLITVDRFQFNKREFNTLDSLPEIVNDQEFIEKVIIIPTREGSKLKDISSVNNSCFLDEFLKRGRNSDGNIPELVFEQFSFNQPVFINFTSGTTGLPKGLVHSAGTFLPLLRDFGLHCNLDRTSVTLAMQPASIKQL</sequence>
<dbReference type="InterPro" id="IPR020845">
    <property type="entry name" value="AMP-binding_CS"/>
</dbReference>
<protein>
    <recommendedName>
        <fullName evidence="6">Acetoacetyl-CoA synthetase</fullName>
    </recommendedName>
</protein>
<dbReference type="PROSITE" id="PS00455">
    <property type="entry name" value="AMP_BINDING"/>
    <property type="match status" value="1"/>
</dbReference>
<dbReference type="InterPro" id="IPR045851">
    <property type="entry name" value="AMP-bd_C_sf"/>
</dbReference>
<dbReference type="Pfam" id="PF16177">
    <property type="entry name" value="ACAS_N"/>
    <property type="match status" value="2"/>
</dbReference>
<dbReference type="PANTHER" id="PTHR42921:SF4">
    <property type="entry name" value="ACETOACETYL-COA SYNTHASE (AFU_ORTHOLOGUE AFUA_8G04770)"/>
    <property type="match status" value="1"/>
</dbReference>
<comment type="caution">
    <text evidence="4">The sequence shown here is derived from an EMBL/GenBank/DDBJ whole genome shotgun (WGS) entry which is preliminary data.</text>
</comment>
<dbReference type="InterPro" id="IPR000873">
    <property type="entry name" value="AMP-dep_synth/lig_dom"/>
</dbReference>
<name>A0AAV2B0L1_9ARAC</name>
<evidence type="ECO:0000259" key="3">
    <source>
        <dbReference type="Pfam" id="PF16177"/>
    </source>
</evidence>
<feature type="domain" description="AMP-dependent synthetase/ligase" evidence="2">
    <location>
        <begin position="510"/>
        <end position="657"/>
    </location>
</feature>
<feature type="domain" description="AMP-dependent synthetase/ligase" evidence="2">
    <location>
        <begin position="903"/>
        <end position="1120"/>
    </location>
</feature>